<feature type="transmembrane region" description="Helical" evidence="6">
    <location>
        <begin position="227"/>
        <end position="248"/>
    </location>
</feature>
<evidence type="ECO:0000256" key="1">
    <source>
        <dbReference type="ARBA" id="ARBA00004651"/>
    </source>
</evidence>
<dbReference type="Pfam" id="PF01943">
    <property type="entry name" value="Polysacc_synt"/>
    <property type="match status" value="1"/>
</dbReference>
<feature type="transmembrane region" description="Helical" evidence="6">
    <location>
        <begin position="404"/>
        <end position="423"/>
    </location>
</feature>
<dbReference type="InterPro" id="IPR002797">
    <property type="entry name" value="Polysacc_synth"/>
</dbReference>
<evidence type="ECO:0000256" key="3">
    <source>
        <dbReference type="ARBA" id="ARBA00022692"/>
    </source>
</evidence>
<feature type="transmembrane region" description="Helical" evidence="6">
    <location>
        <begin position="307"/>
        <end position="324"/>
    </location>
</feature>
<evidence type="ECO:0000256" key="2">
    <source>
        <dbReference type="ARBA" id="ARBA00022475"/>
    </source>
</evidence>
<reference evidence="7 8" key="1">
    <citation type="submission" date="2019-06" db="EMBL/GenBank/DDBJ databases">
        <title>Emergence of pandrug resistant Empedobacter falsenii in China.</title>
        <authorList>
            <person name="Dong N."/>
            <person name="Chen S."/>
            <person name="Zhang R."/>
        </authorList>
    </citation>
    <scope>NUCLEOTIDE SEQUENCE [LARGE SCALE GENOMIC DNA]</scope>
    <source>
        <strain evidence="7 8">1681-1</strain>
    </source>
</reference>
<evidence type="ECO:0000256" key="6">
    <source>
        <dbReference type="SAM" id="Phobius"/>
    </source>
</evidence>
<dbReference type="PANTHER" id="PTHR30250">
    <property type="entry name" value="PST FAMILY PREDICTED COLANIC ACID TRANSPORTER"/>
    <property type="match status" value="1"/>
</dbReference>
<accession>A0A7H9DX13</accession>
<dbReference type="Proteomes" id="UP000510643">
    <property type="component" value="Chromosome"/>
</dbReference>
<protein>
    <submittedName>
        <fullName evidence="7">O-antigen translocase</fullName>
    </submittedName>
</protein>
<feature type="transmembrane region" description="Helical" evidence="6">
    <location>
        <begin position="372"/>
        <end position="392"/>
    </location>
</feature>
<evidence type="ECO:0000256" key="4">
    <source>
        <dbReference type="ARBA" id="ARBA00022989"/>
    </source>
</evidence>
<feature type="transmembrane region" description="Helical" evidence="6">
    <location>
        <begin position="186"/>
        <end position="204"/>
    </location>
</feature>
<keyword evidence="2" id="KW-1003">Cell membrane</keyword>
<dbReference type="AlphaFoldDB" id="A0A7H9DX13"/>
<feature type="transmembrane region" description="Helical" evidence="6">
    <location>
        <begin position="344"/>
        <end position="365"/>
    </location>
</feature>
<keyword evidence="3 6" id="KW-0812">Transmembrane</keyword>
<evidence type="ECO:0000313" key="7">
    <source>
        <dbReference type="EMBL" id="QLL59743.1"/>
    </source>
</evidence>
<sequence>MISIKKILHSNELLKVFSFTGLSTLIKLLTSYITVKVVASIVGPSGIAIIGQLQNFVSIITTLGAGGINNGVVKYVSEYKDDTSFIKKIIGNGFRITVLFSSVVGGLVLFMSFFLSKWILLDSELYYVFMFLGLSLILMSINNFFISILNGYKEFKKYVIVNIITSIVGLFFTLILVYFLNLPGALIANVTYQSVILFVTIYFVKKSIWFNKIYLWNKFDRNIVKKFLSYSLMALVTAATAPVSQLVIRGYLIKNYSITDAGYWEAMNRISGLYLLFVTTSLGVYYLPKLSEIKSEKLLKEEVLKTYKLVLPIVLLSLIIMYFLKDFVITILFTKEFYPVKNLFSWQFLGDFFKIASWILAFIMVAKSKTKAFIITEIVFSISIILLSYFFINFNGVVGATQAYFVNYFLYFIIMLIYFRKLLLKTS</sequence>
<keyword evidence="5 6" id="KW-0472">Membrane</keyword>
<organism evidence="7 8">
    <name type="scientific">Empedobacter falsenii</name>
    <dbReference type="NCBI Taxonomy" id="343874"/>
    <lineage>
        <taxon>Bacteria</taxon>
        <taxon>Pseudomonadati</taxon>
        <taxon>Bacteroidota</taxon>
        <taxon>Flavobacteriia</taxon>
        <taxon>Flavobacteriales</taxon>
        <taxon>Weeksellaceae</taxon>
        <taxon>Empedobacter</taxon>
    </lineage>
</organism>
<dbReference type="PANTHER" id="PTHR30250:SF30">
    <property type="entry name" value="LIPID III FLIPPASE"/>
    <property type="match status" value="1"/>
</dbReference>
<evidence type="ECO:0000256" key="5">
    <source>
        <dbReference type="ARBA" id="ARBA00023136"/>
    </source>
</evidence>
<gene>
    <name evidence="7" type="ORF">FH779_17355</name>
</gene>
<proteinExistence type="predicted"/>
<evidence type="ECO:0000313" key="8">
    <source>
        <dbReference type="Proteomes" id="UP000510643"/>
    </source>
</evidence>
<name>A0A7H9DX13_9FLAO</name>
<feature type="transmembrane region" description="Helical" evidence="6">
    <location>
        <begin position="158"/>
        <end position="180"/>
    </location>
</feature>
<keyword evidence="8" id="KW-1185">Reference proteome</keyword>
<feature type="transmembrane region" description="Helical" evidence="6">
    <location>
        <begin position="268"/>
        <end position="287"/>
    </location>
</feature>
<dbReference type="CDD" id="cd13125">
    <property type="entry name" value="MATE_like_10"/>
    <property type="match status" value="1"/>
</dbReference>
<dbReference type="RefSeq" id="WP_180905586.1">
    <property type="nucleotide sequence ID" value="NZ_CP040908.1"/>
</dbReference>
<dbReference type="GeneID" id="78403259"/>
<dbReference type="InterPro" id="IPR044550">
    <property type="entry name" value="WzxE"/>
</dbReference>
<feature type="transmembrane region" description="Helical" evidence="6">
    <location>
        <begin position="96"/>
        <end position="119"/>
    </location>
</feature>
<feature type="transmembrane region" description="Helical" evidence="6">
    <location>
        <begin position="125"/>
        <end position="146"/>
    </location>
</feature>
<dbReference type="KEGG" id="efal:FH779_17355"/>
<comment type="subcellular location">
    <subcellularLocation>
        <location evidence="1">Cell membrane</location>
        <topology evidence="1">Multi-pass membrane protein</topology>
    </subcellularLocation>
</comment>
<keyword evidence="4 6" id="KW-1133">Transmembrane helix</keyword>
<dbReference type="GO" id="GO:0005886">
    <property type="term" value="C:plasma membrane"/>
    <property type="evidence" value="ECO:0007669"/>
    <property type="project" value="UniProtKB-SubCell"/>
</dbReference>
<dbReference type="EMBL" id="CP040908">
    <property type="protein sequence ID" value="QLL59743.1"/>
    <property type="molecule type" value="Genomic_DNA"/>
</dbReference>
<dbReference type="GO" id="GO:0009246">
    <property type="term" value="P:enterobacterial common antigen biosynthetic process"/>
    <property type="evidence" value="ECO:0007669"/>
    <property type="project" value="InterPro"/>
</dbReference>
<dbReference type="InterPro" id="IPR050833">
    <property type="entry name" value="Poly_Biosynth_Transport"/>
</dbReference>